<evidence type="ECO:0008006" key="4">
    <source>
        <dbReference type="Google" id="ProtNLM"/>
    </source>
</evidence>
<dbReference type="InterPro" id="IPR007433">
    <property type="entry name" value="DUF481"/>
</dbReference>
<evidence type="ECO:0000313" key="2">
    <source>
        <dbReference type="EMBL" id="ARJ40667.1"/>
    </source>
</evidence>
<protein>
    <recommendedName>
        <fullName evidence="4">Peptide chain release factor RF-3</fullName>
    </recommendedName>
</protein>
<sequence length="341" mass="38602">MLYFKISRLLFPAVWLIALWCSAAMADTVWLKNGDRLSGTVRSLEDGKLIMDTDWGGTLSLNWSAVSTLNSKNLITLRNSQTGESYGVKLEAAEAGWLKVVSSNQQEEKVAVSRIDDFMKAKVKSDRLNWSGNVDAGINLKHASTETQDTHFSFNNKISQGKWRHNSGATWSRETEDASVNTYNYSLRYAIDYTFREQFFWQGRASYKRDWVEDLAHQALIGTGPGYQFWDDERGSFSLSILTGAFGYGYSDGTIDRHFGSSLRWDYQRYLRGKDVTLFSHGEVGHSLDDEGIFMLDAEVGLRYALTGWSTLNIGYGRNLVSGTRDTLNERRFTTGLGVKW</sequence>
<organism evidence="2 3">
    <name type="scientific">Pantoea alhagi</name>
    <dbReference type="NCBI Taxonomy" id="1891675"/>
    <lineage>
        <taxon>Bacteria</taxon>
        <taxon>Pseudomonadati</taxon>
        <taxon>Pseudomonadota</taxon>
        <taxon>Gammaproteobacteria</taxon>
        <taxon>Enterobacterales</taxon>
        <taxon>Erwiniaceae</taxon>
        <taxon>Pantoea</taxon>
    </lineage>
</organism>
<keyword evidence="1" id="KW-0732">Signal</keyword>
<reference evidence="2 3" key="1">
    <citation type="submission" date="2017-02" db="EMBL/GenBank/DDBJ databases">
        <title>Complete genome sequence of the drought resistance-promoting endophyte Pantoea alhagi LTYR-11Z.</title>
        <authorList>
            <person name="Zhang L."/>
        </authorList>
    </citation>
    <scope>NUCLEOTIDE SEQUENCE [LARGE SCALE GENOMIC DNA]</scope>
    <source>
        <strain evidence="2 3">LTYR-11Z</strain>
    </source>
</reference>
<evidence type="ECO:0000256" key="1">
    <source>
        <dbReference type="SAM" id="SignalP"/>
    </source>
</evidence>
<dbReference type="Pfam" id="PF04338">
    <property type="entry name" value="DUF481"/>
    <property type="match status" value="1"/>
</dbReference>
<dbReference type="Proteomes" id="UP000192900">
    <property type="component" value="Chromosome"/>
</dbReference>
<dbReference type="RefSeq" id="WP_085067522.1">
    <property type="nucleotide sequence ID" value="NZ_CP019706.1"/>
</dbReference>
<dbReference type="OrthoDB" id="9806250at2"/>
<feature type="chain" id="PRO_5012642164" description="Peptide chain release factor RF-3" evidence="1">
    <location>
        <begin position="27"/>
        <end position="341"/>
    </location>
</feature>
<proteinExistence type="predicted"/>
<gene>
    <name evidence="2" type="ORF">B1H58_00745</name>
</gene>
<dbReference type="KEGG" id="palh:B1H58_00745"/>
<dbReference type="AlphaFoldDB" id="A0A1W6B0R0"/>
<name>A0A1W6B0R0_9GAMM</name>
<keyword evidence="3" id="KW-1185">Reference proteome</keyword>
<accession>A0A1W6B0R0</accession>
<evidence type="ECO:0000313" key="3">
    <source>
        <dbReference type="Proteomes" id="UP000192900"/>
    </source>
</evidence>
<feature type="signal peptide" evidence="1">
    <location>
        <begin position="1"/>
        <end position="26"/>
    </location>
</feature>
<dbReference type="STRING" id="1891675.B1H58_00745"/>
<dbReference type="EMBL" id="CP019706">
    <property type="protein sequence ID" value="ARJ40667.1"/>
    <property type="molecule type" value="Genomic_DNA"/>
</dbReference>